<evidence type="ECO:0000256" key="2">
    <source>
        <dbReference type="SAM" id="MobiDB-lite"/>
    </source>
</evidence>
<name>A0ABR2WFF3_9FUNG</name>
<sequence length="154" mass="17840">MEEEARKRKERLQALRAAKQNGDKAENNNKPTLRFRNYEPINDELQSSVTPLEREKIETIEKEVDGLTEAVLEEEQKKMKEDLDLTNLAPKKPNWDLKRDVEKQLNRLEKKTKASIAELIRMRLQGDQTSDLVGAVNAVNEKQQNKPDSDDEDI</sequence>
<dbReference type="Pfam" id="PF08315">
    <property type="entry name" value="cwf18"/>
    <property type="match status" value="1"/>
</dbReference>
<keyword evidence="1" id="KW-0175">Coiled coil</keyword>
<evidence type="ECO:0000256" key="1">
    <source>
        <dbReference type="SAM" id="Coils"/>
    </source>
</evidence>
<dbReference type="InterPro" id="IPR013169">
    <property type="entry name" value="mRNA_splic_Cwf18-like"/>
</dbReference>
<keyword evidence="4" id="KW-1185">Reference proteome</keyword>
<dbReference type="Proteomes" id="UP001479436">
    <property type="component" value="Unassembled WGS sequence"/>
</dbReference>
<gene>
    <name evidence="3" type="ORF">K7432_015973</name>
</gene>
<dbReference type="EMBL" id="JASJQH010002386">
    <property type="protein sequence ID" value="KAK9760237.1"/>
    <property type="molecule type" value="Genomic_DNA"/>
</dbReference>
<accession>A0ABR2WFF3</accession>
<evidence type="ECO:0008006" key="5">
    <source>
        <dbReference type="Google" id="ProtNLM"/>
    </source>
</evidence>
<dbReference type="PANTHER" id="PTHR31551:SF1">
    <property type="entry name" value="COILED-COIL DOMAIN-CONTAINING PROTEIN 12"/>
    <property type="match status" value="1"/>
</dbReference>
<evidence type="ECO:0000313" key="3">
    <source>
        <dbReference type="EMBL" id="KAK9760237.1"/>
    </source>
</evidence>
<feature type="coiled-coil region" evidence="1">
    <location>
        <begin position="57"/>
        <end position="118"/>
    </location>
</feature>
<feature type="region of interest" description="Disordered" evidence="2">
    <location>
        <begin position="1"/>
        <end position="31"/>
    </location>
</feature>
<comment type="caution">
    <text evidence="3">The sequence shown here is derived from an EMBL/GenBank/DDBJ whole genome shotgun (WGS) entry which is preliminary data.</text>
</comment>
<proteinExistence type="predicted"/>
<dbReference type="PANTHER" id="PTHR31551">
    <property type="entry name" value="PRE-MRNA-SPLICING FACTOR CWF18"/>
    <property type="match status" value="1"/>
</dbReference>
<evidence type="ECO:0000313" key="4">
    <source>
        <dbReference type="Proteomes" id="UP001479436"/>
    </source>
</evidence>
<reference evidence="3 4" key="1">
    <citation type="submission" date="2023-04" db="EMBL/GenBank/DDBJ databases">
        <title>Genome of Basidiobolus ranarum AG-B5.</title>
        <authorList>
            <person name="Stajich J.E."/>
            <person name="Carter-House D."/>
            <person name="Gryganskyi A."/>
        </authorList>
    </citation>
    <scope>NUCLEOTIDE SEQUENCE [LARGE SCALE GENOMIC DNA]</scope>
    <source>
        <strain evidence="3 4">AG-B5</strain>
    </source>
</reference>
<organism evidence="3 4">
    <name type="scientific">Basidiobolus ranarum</name>
    <dbReference type="NCBI Taxonomy" id="34480"/>
    <lineage>
        <taxon>Eukaryota</taxon>
        <taxon>Fungi</taxon>
        <taxon>Fungi incertae sedis</taxon>
        <taxon>Zoopagomycota</taxon>
        <taxon>Entomophthoromycotina</taxon>
        <taxon>Basidiobolomycetes</taxon>
        <taxon>Basidiobolales</taxon>
        <taxon>Basidiobolaceae</taxon>
        <taxon>Basidiobolus</taxon>
    </lineage>
</organism>
<protein>
    <recommendedName>
        <fullName evidence="5">Coiled-coil domain-containing protein 12</fullName>
    </recommendedName>
</protein>
<feature type="compositionally biased region" description="Basic and acidic residues" evidence="2">
    <location>
        <begin position="1"/>
        <end position="13"/>
    </location>
</feature>
<feature type="region of interest" description="Disordered" evidence="2">
    <location>
        <begin position="135"/>
        <end position="154"/>
    </location>
</feature>